<evidence type="ECO:0000313" key="2">
    <source>
        <dbReference type="Proteomes" id="UP001165289"/>
    </source>
</evidence>
<dbReference type="AlphaFoldDB" id="A0AAV7JYU3"/>
<organism evidence="1 2">
    <name type="scientific">Oopsacas minuta</name>
    <dbReference type="NCBI Taxonomy" id="111878"/>
    <lineage>
        <taxon>Eukaryota</taxon>
        <taxon>Metazoa</taxon>
        <taxon>Porifera</taxon>
        <taxon>Hexactinellida</taxon>
        <taxon>Hexasterophora</taxon>
        <taxon>Lyssacinosida</taxon>
        <taxon>Leucopsacidae</taxon>
        <taxon>Oopsacas</taxon>
    </lineage>
</organism>
<accession>A0AAV7JYU3</accession>
<gene>
    <name evidence="1" type="ORF">LOD99_2938</name>
</gene>
<sequence>MSAISLSKLDRDLADNKISRDEYIEKCKYFFKRKREKYRDTYHKRKQKDNDEVSRGEEEILRLKEIREYLHTERFELNQEIIQYKHVIRRELMDVDTHFHTQKT</sequence>
<keyword evidence="2" id="KW-1185">Reference proteome</keyword>
<proteinExistence type="predicted"/>
<evidence type="ECO:0000313" key="1">
    <source>
        <dbReference type="EMBL" id="KAI6654092.1"/>
    </source>
</evidence>
<name>A0AAV7JYU3_9METZ</name>
<dbReference type="Proteomes" id="UP001165289">
    <property type="component" value="Unassembled WGS sequence"/>
</dbReference>
<dbReference type="EMBL" id="JAKMXF010000233">
    <property type="protein sequence ID" value="KAI6654092.1"/>
    <property type="molecule type" value="Genomic_DNA"/>
</dbReference>
<protein>
    <submittedName>
        <fullName evidence="1">Uncharacterized protein</fullName>
    </submittedName>
</protein>
<comment type="caution">
    <text evidence="1">The sequence shown here is derived from an EMBL/GenBank/DDBJ whole genome shotgun (WGS) entry which is preliminary data.</text>
</comment>
<reference evidence="1 2" key="1">
    <citation type="journal article" date="2023" name="BMC Biol.">
        <title>The compact genome of the sponge Oopsacas minuta (Hexactinellida) is lacking key metazoan core genes.</title>
        <authorList>
            <person name="Santini S."/>
            <person name="Schenkelaars Q."/>
            <person name="Jourda C."/>
            <person name="Duchesne M."/>
            <person name="Belahbib H."/>
            <person name="Rocher C."/>
            <person name="Selva M."/>
            <person name="Riesgo A."/>
            <person name="Vervoort M."/>
            <person name="Leys S.P."/>
            <person name="Kodjabachian L."/>
            <person name="Le Bivic A."/>
            <person name="Borchiellini C."/>
            <person name="Claverie J.M."/>
            <person name="Renard E."/>
        </authorList>
    </citation>
    <scope>NUCLEOTIDE SEQUENCE [LARGE SCALE GENOMIC DNA]</scope>
    <source>
        <strain evidence="1">SPO-2</strain>
    </source>
</reference>